<accession>A0ABU0GN51</accession>
<dbReference type="InterPro" id="IPR041581">
    <property type="entry name" value="Glyoxalase_6"/>
</dbReference>
<dbReference type="Pfam" id="PF18029">
    <property type="entry name" value="Glyoxalase_6"/>
    <property type="match status" value="1"/>
</dbReference>
<dbReference type="GO" id="GO:0016829">
    <property type="term" value="F:lyase activity"/>
    <property type="evidence" value="ECO:0007669"/>
    <property type="project" value="UniProtKB-KW"/>
</dbReference>
<dbReference type="SUPFAM" id="SSF54593">
    <property type="entry name" value="Glyoxalase/Bleomycin resistance protein/Dihydroxybiphenyl dioxygenase"/>
    <property type="match status" value="1"/>
</dbReference>
<keyword evidence="2" id="KW-0456">Lyase</keyword>
<name>A0ABU0GN51_9CELL</name>
<protein>
    <submittedName>
        <fullName evidence="2">Enzyme related to lactoylglutathione lyase</fullName>
    </submittedName>
</protein>
<feature type="domain" description="VOC" evidence="1">
    <location>
        <begin position="2"/>
        <end position="113"/>
    </location>
</feature>
<reference evidence="2 3" key="1">
    <citation type="submission" date="2023-07" db="EMBL/GenBank/DDBJ databases">
        <title>Sequencing the genomes of 1000 actinobacteria strains.</title>
        <authorList>
            <person name="Klenk H.-P."/>
        </authorList>
    </citation>
    <scope>NUCLEOTIDE SEQUENCE [LARGE SCALE GENOMIC DNA]</scope>
    <source>
        <strain evidence="2 3">DSM 14785</strain>
    </source>
</reference>
<dbReference type="Proteomes" id="UP001240250">
    <property type="component" value="Unassembled WGS sequence"/>
</dbReference>
<organism evidence="2 3">
    <name type="scientific">Cellulomonas iranensis</name>
    <dbReference type="NCBI Taxonomy" id="76862"/>
    <lineage>
        <taxon>Bacteria</taxon>
        <taxon>Bacillati</taxon>
        <taxon>Actinomycetota</taxon>
        <taxon>Actinomycetes</taxon>
        <taxon>Micrococcales</taxon>
        <taxon>Cellulomonadaceae</taxon>
        <taxon>Cellulomonas</taxon>
    </lineage>
</organism>
<dbReference type="Gene3D" id="3.10.180.10">
    <property type="entry name" value="2,3-Dihydroxybiphenyl 1,2-Dioxygenase, domain 1"/>
    <property type="match status" value="1"/>
</dbReference>
<dbReference type="InterPro" id="IPR037523">
    <property type="entry name" value="VOC_core"/>
</dbReference>
<gene>
    <name evidence="2" type="ORF">JO380_003158</name>
</gene>
<dbReference type="RefSeq" id="WP_217997383.1">
    <property type="nucleotide sequence ID" value="NZ_JAUSVM010000001.1"/>
</dbReference>
<dbReference type="InterPro" id="IPR029068">
    <property type="entry name" value="Glyas_Bleomycin-R_OHBP_Dase"/>
</dbReference>
<evidence type="ECO:0000259" key="1">
    <source>
        <dbReference type="PROSITE" id="PS51819"/>
    </source>
</evidence>
<comment type="caution">
    <text evidence="2">The sequence shown here is derived from an EMBL/GenBank/DDBJ whole genome shotgun (WGS) entry which is preliminary data.</text>
</comment>
<dbReference type="EMBL" id="JAUSVM010000001">
    <property type="protein sequence ID" value="MDQ0426777.1"/>
    <property type="molecule type" value="Genomic_DNA"/>
</dbReference>
<proteinExistence type="predicted"/>
<evidence type="ECO:0000313" key="3">
    <source>
        <dbReference type="Proteomes" id="UP001240250"/>
    </source>
</evidence>
<sequence>MRIQELVVDCQDPSRLAAFWGALLDAPWALVHDGWAVLETDGVRLAFQRVPEGKQSHKNRLHLDVEAQDVRWALARARALGAVPTGRRELDARGDGYVVMRDPEGNELCLVVDQAGGWGAAQRSALAAAPVPARVWHVMPAAALEALLARVDVDAHDERPARAGASDPGETIPVCDADDLPAVAERVAAGERSATGATPALVAVEIDAGLATRRGEQGTAERAGTTTGRWRRAGPLDPAWIVAVRPLAKA</sequence>
<dbReference type="PANTHER" id="PTHR35908">
    <property type="entry name" value="HYPOTHETICAL FUSION PROTEIN"/>
    <property type="match status" value="1"/>
</dbReference>
<dbReference type="CDD" id="cd06587">
    <property type="entry name" value="VOC"/>
    <property type="match status" value="1"/>
</dbReference>
<dbReference type="PANTHER" id="PTHR35908:SF1">
    <property type="entry name" value="CONSERVED PROTEIN"/>
    <property type="match status" value="1"/>
</dbReference>
<dbReference type="PROSITE" id="PS51819">
    <property type="entry name" value="VOC"/>
    <property type="match status" value="1"/>
</dbReference>
<keyword evidence="3" id="KW-1185">Reference proteome</keyword>
<evidence type="ECO:0000313" key="2">
    <source>
        <dbReference type="EMBL" id="MDQ0426777.1"/>
    </source>
</evidence>